<dbReference type="OrthoDB" id="9802215at2"/>
<dbReference type="Gene3D" id="2.60.260.20">
    <property type="entry name" value="Urease metallochaperone UreE, N-terminal domain"/>
    <property type="match status" value="1"/>
</dbReference>
<dbReference type="Pfam" id="PF02814">
    <property type="entry name" value="UreE_N"/>
    <property type="match status" value="1"/>
</dbReference>
<evidence type="ECO:0000256" key="5">
    <source>
        <dbReference type="HAMAP-Rule" id="MF_00822"/>
    </source>
</evidence>
<evidence type="ECO:0000256" key="2">
    <source>
        <dbReference type="ARBA" id="ARBA00022490"/>
    </source>
</evidence>
<sequence length="162" mass="17223">MIRATRVLPAHSWDAESATGSVTLPMAERHRRRIRLETDQGGAVLLDLPDAVMLNHGDGLALEDGGTLRVIAAAEDVAEIGCADAVHLARVAWHLGNRHLPLQVVDNRTLRIGWDHVIAAMVEGLGASVTRKTQPFQPEGGAYSGGGHGHSHSHDEGGHAHA</sequence>
<dbReference type="PIRSF" id="PIRSF036402">
    <property type="entry name" value="Ureas_acces_UreE"/>
    <property type="match status" value="1"/>
</dbReference>
<evidence type="ECO:0000256" key="1">
    <source>
        <dbReference type="ARBA" id="ARBA00004496"/>
    </source>
</evidence>
<feature type="region of interest" description="Disordered" evidence="6">
    <location>
        <begin position="130"/>
        <end position="162"/>
    </location>
</feature>
<dbReference type="GO" id="GO:0006457">
    <property type="term" value="P:protein folding"/>
    <property type="evidence" value="ECO:0007669"/>
    <property type="project" value="InterPro"/>
</dbReference>
<evidence type="ECO:0000313" key="9">
    <source>
        <dbReference type="Proteomes" id="UP000009881"/>
    </source>
</evidence>
<dbReference type="PATRIC" id="fig|1238182.3.peg.3547"/>
<evidence type="ECO:0000259" key="7">
    <source>
        <dbReference type="SMART" id="SM00988"/>
    </source>
</evidence>
<comment type="caution">
    <text evidence="8">The sequence shown here is derived from an EMBL/GenBank/DDBJ whole genome shotgun (WGS) entry which is preliminary data.</text>
</comment>
<dbReference type="HAMAP" id="MF_00822">
    <property type="entry name" value="UreE"/>
    <property type="match status" value="1"/>
</dbReference>
<dbReference type="SMART" id="SM00988">
    <property type="entry name" value="UreE_N"/>
    <property type="match status" value="1"/>
</dbReference>
<dbReference type="AlphaFoldDB" id="K9GQN6"/>
<evidence type="ECO:0000313" key="8">
    <source>
        <dbReference type="EMBL" id="EKV27487.1"/>
    </source>
</evidence>
<comment type="subcellular location">
    <subcellularLocation>
        <location evidence="1 5">Cytoplasm</location>
    </subcellularLocation>
</comment>
<keyword evidence="2 5" id="KW-0963">Cytoplasm</keyword>
<dbReference type="RefSeq" id="WP_009541989.1">
    <property type="nucleotide sequence ID" value="NZ_ANHY01000019.1"/>
</dbReference>
<dbReference type="GO" id="GO:0016151">
    <property type="term" value="F:nickel cation binding"/>
    <property type="evidence" value="ECO:0007669"/>
    <property type="project" value="UniProtKB-UniRule"/>
</dbReference>
<evidence type="ECO:0000256" key="4">
    <source>
        <dbReference type="ARBA" id="ARBA00023186"/>
    </source>
</evidence>
<dbReference type="GO" id="GO:0065003">
    <property type="term" value="P:protein-containing complex assembly"/>
    <property type="evidence" value="ECO:0007669"/>
    <property type="project" value="InterPro"/>
</dbReference>
<evidence type="ECO:0000256" key="3">
    <source>
        <dbReference type="ARBA" id="ARBA00022596"/>
    </source>
</evidence>
<proteinExistence type="inferred from homology"/>
<dbReference type="SUPFAM" id="SSF69287">
    <property type="entry name" value="Urease metallochaperone UreE, N-terminal domain"/>
    <property type="match status" value="1"/>
</dbReference>
<protein>
    <recommendedName>
        <fullName evidence="5">Urease accessory protein UreE</fullName>
    </recommendedName>
</protein>
<dbReference type="InterPro" id="IPR004029">
    <property type="entry name" value="UreE_N"/>
</dbReference>
<evidence type="ECO:0000256" key="6">
    <source>
        <dbReference type="SAM" id="MobiDB-lite"/>
    </source>
</evidence>
<comment type="function">
    <text evidence="5">Involved in urease metallocenter assembly. Binds nickel. Probably functions as a nickel donor during metallocenter assembly.</text>
</comment>
<feature type="compositionally biased region" description="Basic and acidic residues" evidence="6">
    <location>
        <begin position="152"/>
        <end position="162"/>
    </location>
</feature>
<dbReference type="CDD" id="cd00571">
    <property type="entry name" value="UreE"/>
    <property type="match status" value="1"/>
</dbReference>
<dbReference type="Gene3D" id="3.30.70.790">
    <property type="entry name" value="UreE, C-terminal domain"/>
    <property type="match status" value="1"/>
</dbReference>
<dbReference type="InterPro" id="IPR012406">
    <property type="entry name" value="UreE"/>
</dbReference>
<comment type="similarity">
    <text evidence="5">Belongs to the UreE family.</text>
</comment>
<reference evidence="8 9" key="1">
    <citation type="journal article" date="2013" name="Genome Announc.">
        <title>Draft Genome Sequence of an Alphaproteobacterium, Caenispirillum salinarum AK4(T), Isolated from a Solar Saltern.</title>
        <authorList>
            <person name="Khatri I."/>
            <person name="Singh A."/>
            <person name="Korpole S."/>
            <person name="Pinnaka A.K."/>
            <person name="Subramanian S."/>
        </authorList>
    </citation>
    <scope>NUCLEOTIDE SEQUENCE [LARGE SCALE GENOMIC DNA]</scope>
    <source>
        <strain evidence="8 9">AK4</strain>
    </source>
</reference>
<dbReference type="Proteomes" id="UP000009881">
    <property type="component" value="Unassembled WGS sequence"/>
</dbReference>
<dbReference type="SUPFAM" id="SSF69737">
    <property type="entry name" value="Urease metallochaperone UreE, C-terminal domain"/>
    <property type="match status" value="1"/>
</dbReference>
<accession>K9GQN6</accession>
<dbReference type="GO" id="GO:0005737">
    <property type="term" value="C:cytoplasm"/>
    <property type="evidence" value="ECO:0007669"/>
    <property type="project" value="UniProtKB-SubCell"/>
</dbReference>
<keyword evidence="4 5" id="KW-0143">Chaperone</keyword>
<dbReference type="NCBIfam" id="NF009751">
    <property type="entry name" value="PRK13261.1-1"/>
    <property type="match status" value="1"/>
</dbReference>
<dbReference type="GO" id="GO:0019627">
    <property type="term" value="P:urea metabolic process"/>
    <property type="evidence" value="ECO:0007669"/>
    <property type="project" value="InterPro"/>
</dbReference>
<keyword evidence="9" id="KW-1185">Reference proteome</keyword>
<dbReference type="InterPro" id="IPR007864">
    <property type="entry name" value="UreE_C_dom"/>
</dbReference>
<dbReference type="GO" id="GO:0051082">
    <property type="term" value="F:unfolded protein binding"/>
    <property type="evidence" value="ECO:0007669"/>
    <property type="project" value="UniProtKB-UniRule"/>
</dbReference>
<organism evidence="8 9">
    <name type="scientific">Caenispirillum salinarum AK4</name>
    <dbReference type="NCBI Taxonomy" id="1238182"/>
    <lineage>
        <taxon>Bacteria</taxon>
        <taxon>Pseudomonadati</taxon>
        <taxon>Pseudomonadota</taxon>
        <taxon>Alphaproteobacteria</taxon>
        <taxon>Rhodospirillales</taxon>
        <taxon>Novispirillaceae</taxon>
        <taxon>Caenispirillum</taxon>
    </lineage>
</organism>
<dbReference type="EMBL" id="ANHY01000019">
    <property type="protein sequence ID" value="EKV27487.1"/>
    <property type="molecule type" value="Genomic_DNA"/>
</dbReference>
<gene>
    <name evidence="5" type="primary">ureE</name>
    <name evidence="8" type="ORF">C882_1333</name>
</gene>
<dbReference type="STRING" id="1238182.C882_1333"/>
<dbReference type="InterPro" id="IPR036118">
    <property type="entry name" value="UreE_N_sf"/>
</dbReference>
<dbReference type="Pfam" id="PF05194">
    <property type="entry name" value="UreE_C"/>
    <property type="match status" value="1"/>
</dbReference>
<name>K9GQN6_9PROT</name>
<feature type="domain" description="UreE urease accessory N-terminal" evidence="7">
    <location>
        <begin position="3"/>
        <end position="68"/>
    </location>
</feature>
<dbReference type="eggNOG" id="COG2371">
    <property type="taxonomic scope" value="Bacteria"/>
</dbReference>
<keyword evidence="3 5" id="KW-0533">Nickel</keyword>